<dbReference type="AlphaFoldDB" id="A0A2W4WP44"/>
<gene>
    <name evidence="1" type="ORF">DCF15_22490</name>
</gene>
<reference evidence="2" key="1">
    <citation type="submission" date="2018-04" db="EMBL/GenBank/DDBJ databases">
        <authorList>
            <person name="Cornet L."/>
        </authorList>
    </citation>
    <scope>NUCLEOTIDE SEQUENCE [LARGE SCALE GENOMIC DNA]</scope>
</reference>
<evidence type="ECO:0000313" key="1">
    <source>
        <dbReference type="EMBL" id="PZO43619.1"/>
    </source>
</evidence>
<reference evidence="1 2" key="2">
    <citation type="submission" date="2018-06" db="EMBL/GenBank/DDBJ databases">
        <title>Metagenomic assembly of (sub)arctic Cyanobacteria and their associated microbiome from non-axenic cultures.</title>
        <authorList>
            <person name="Baurain D."/>
        </authorList>
    </citation>
    <scope>NUCLEOTIDE SEQUENCE [LARGE SCALE GENOMIC DNA]</scope>
    <source>
        <strain evidence="1">ULC027bin1</strain>
    </source>
</reference>
<dbReference type="EMBL" id="QBMP01000401">
    <property type="protein sequence ID" value="PZO43619.1"/>
    <property type="molecule type" value="Genomic_DNA"/>
</dbReference>
<protein>
    <submittedName>
        <fullName evidence="1">Uncharacterized protein</fullName>
    </submittedName>
</protein>
<comment type="caution">
    <text evidence="1">The sequence shown here is derived from an EMBL/GenBank/DDBJ whole genome shotgun (WGS) entry which is preliminary data.</text>
</comment>
<organism evidence="1 2">
    <name type="scientific">Phormidesmis priestleyi</name>
    <dbReference type="NCBI Taxonomy" id="268141"/>
    <lineage>
        <taxon>Bacteria</taxon>
        <taxon>Bacillati</taxon>
        <taxon>Cyanobacteriota</taxon>
        <taxon>Cyanophyceae</taxon>
        <taxon>Leptolyngbyales</taxon>
        <taxon>Leptolyngbyaceae</taxon>
        <taxon>Phormidesmis</taxon>
    </lineage>
</organism>
<sequence>MLVDFSFSLVSPMVQFDLRKPIQMRSPTIEVDPGLAPGSYRFSLVVTDETGNESEPDFHPVVIQQPPIRNPIRDTVINPNVIRDLGLNRTRMTEVLRDRFPN</sequence>
<evidence type="ECO:0000313" key="2">
    <source>
        <dbReference type="Proteomes" id="UP000249794"/>
    </source>
</evidence>
<dbReference type="Proteomes" id="UP000249794">
    <property type="component" value="Unassembled WGS sequence"/>
</dbReference>
<name>A0A2W4WP44_9CYAN</name>
<accession>A0A2W4WP44</accession>
<proteinExistence type="predicted"/>